<gene>
    <name evidence="1" type="ORF">HPB49_014555</name>
</gene>
<accession>A0ACB8CRR5</accession>
<organism evidence="1 2">
    <name type="scientific">Dermacentor silvarum</name>
    <name type="common">Tick</name>
    <dbReference type="NCBI Taxonomy" id="543639"/>
    <lineage>
        <taxon>Eukaryota</taxon>
        <taxon>Metazoa</taxon>
        <taxon>Ecdysozoa</taxon>
        <taxon>Arthropoda</taxon>
        <taxon>Chelicerata</taxon>
        <taxon>Arachnida</taxon>
        <taxon>Acari</taxon>
        <taxon>Parasitiformes</taxon>
        <taxon>Ixodida</taxon>
        <taxon>Ixodoidea</taxon>
        <taxon>Ixodidae</taxon>
        <taxon>Rhipicephalinae</taxon>
        <taxon>Dermacentor</taxon>
    </lineage>
</organism>
<reference evidence="1" key="1">
    <citation type="submission" date="2020-05" db="EMBL/GenBank/DDBJ databases">
        <title>Large-scale comparative analyses of tick genomes elucidate their genetic diversity and vector capacities.</title>
        <authorList>
            <person name="Jia N."/>
            <person name="Wang J."/>
            <person name="Shi W."/>
            <person name="Du L."/>
            <person name="Sun Y."/>
            <person name="Zhan W."/>
            <person name="Jiang J."/>
            <person name="Wang Q."/>
            <person name="Zhang B."/>
            <person name="Ji P."/>
            <person name="Sakyi L.B."/>
            <person name="Cui X."/>
            <person name="Yuan T."/>
            <person name="Jiang B."/>
            <person name="Yang W."/>
            <person name="Lam T.T.-Y."/>
            <person name="Chang Q."/>
            <person name="Ding S."/>
            <person name="Wang X."/>
            <person name="Zhu J."/>
            <person name="Ruan X."/>
            <person name="Zhao L."/>
            <person name="Wei J."/>
            <person name="Que T."/>
            <person name="Du C."/>
            <person name="Cheng J."/>
            <person name="Dai P."/>
            <person name="Han X."/>
            <person name="Huang E."/>
            <person name="Gao Y."/>
            <person name="Liu J."/>
            <person name="Shao H."/>
            <person name="Ye R."/>
            <person name="Li L."/>
            <person name="Wei W."/>
            <person name="Wang X."/>
            <person name="Wang C."/>
            <person name="Yang T."/>
            <person name="Huo Q."/>
            <person name="Li W."/>
            <person name="Guo W."/>
            <person name="Chen H."/>
            <person name="Zhou L."/>
            <person name="Ni X."/>
            <person name="Tian J."/>
            <person name="Zhou Y."/>
            <person name="Sheng Y."/>
            <person name="Liu T."/>
            <person name="Pan Y."/>
            <person name="Xia L."/>
            <person name="Li J."/>
            <person name="Zhao F."/>
            <person name="Cao W."/>
        </authorList>
    </citation>
    <scope>NUCLEOTIDE SEQUENCE</scope>
    <source>
        <strain evidence="1">Dsil-2018</strain>
    </source>
</reference>
<dbReference type="EMBL" id="CM023474">
    <property type="protein sequence ID" value="KAH7949720.1"/>
    <property type="molecule type" value="Genomic_DNA"/>
</dbReference>
<dbReference type="Proteomes" id="UP000821865">
    <property type="component" value="Chromosome 5"/>
</dbReference>
<sequence>MPPKLVTDADGWTSKAPRTPKGKPNPENFLTLILRPPAGFNLAVVRPQDLHASLALSAGLTNSEASSTTLRIRNEKNLGVIECADVAAARKLQNAESFTYDNQTYPSRIYAMPPPDSCKGIVRNIEPNTSSVDLMEGLRAPNYEILSARMMGATATALVTFRGTYIPYEVIYRGGILRCVPHQPRAQFCTACLAIGHRLDVCPNSNVNRCKICGHTTTDSNSAHHCKPGCPNCGKDHAADDPDCETRKAADQAVRRAAYLKRLRHRQHANPEIHVQGETPPAPTHKVVIVREESQSPERNRNRHRSRHRSPSSSRSRSRSRTGPTVQGPIVRNTSIASVKALSGSPSTTREAKVSQPLDTPPSQGLSSTRTVKSLTKQATLDYRRALMKTKVAPPHPNTQGARALSNTADTPSDSMDTTNIDNPTNSTAETALPAQEVDVDTQSPEPKRARCQATTSQTLEQRLEQFDAMIDAKITAALEEFMTRLMPKIESLIDTIITRKLDALLMPQLEIALQPITAQLDVCSSKLKRYDEAELTRSRRQTSTARTTPYPSPNAIQNE</sequence>
<proteinExistence type="predicted"/>
<comment type="caution">
    <text evidence="1">The sequence shown here is derived from an EMBL/GenBank/DDBJ whole genome shotgun (WGS) entry which is preliminary data.</text>
</comment>
<evidence type="ECO:0000313" key="2">
    <source>
        <dbReference type="Proteomes" id="UP000821865"/>
    </source>
</evidence>
<protein>
    <submittedName>
        <fullName evidence="1">Uncharacterized protein</fullName>
    </submittedName>
</protein>
<name>A0ACB8CRR5_DERSI</name>
<keyword evidence="2" id="KW-1185">Reference proteome</keyword>
<evidence type="ECO:0000313" key="1">
    <source>
        <dbReference type="EMBL" id="KAH7949720.1"/>
    </source>
</evidence>